<accession>A0A0L8I755</accession>
<dbReference type="AlphaFoldDB" id="A0A0L8I755"/>
<dbReference type="EMBL" id="KQ416471">
    <property type="protein sequence ID" value="KOF96860.1"/>
    <property type="molecule type" value="Genomic_DNA"/>
</dbReference>
<gene>
    <name evidence="1" type="ORF">OCBIM_22033197mg</name>
</gene>
<name>A0A0L8I755_OCTBM</name>
<reference evidence="1" key="1">
    <citation type="submission" date="2015-07" db="EMBL/GenBank/DDBJ databases">
        <title>MeaNS - Measles Nucleotide Surveillance Program.</title>
        <authorList>
            <person name="Tran T."/>
            <person name="Druce J."/>
        </authorList>
    </citation>
    <scope>NUCLEOTIDE SEQUENCE</scope>
    <source>
        <strain evidence="1">UCB-OBI-ISO-001</strain>
        <tissue evidence="1">Gonad</tissue>
    </source>
</reference>
<evidence type="ECO:0000313" key="1">
    <source>
        <dbReference type="EMBL" id="KOF96860.1"/>
    </source>
</evidence>
<proteinExistence type="predicted"/>
<organism evidence="1">
    <name type="scientific">Octopus bimaculoides</name>
    <name type="common">California two-spotted octopus</name>
    <dbReference type="NCBI Taxonomy" id="37653"/>
    <lineage>
        <taxon>Eukaryota</taxon>
        <taxon>Metazoa</taxon>
        <taxon>Spiralia</taxon>
        <taxon>Lophotrochozoa</taxon>
        <taxon>Mollusca</taxon>
        <taxon>Cephalopoda</taxon>
        <taxon>Coleoidea</taxon>
        <taxon>Octopodiformes</taxon>
        <taxon>Octopoda</taxon>
        <taxon>Incirrata</taxon>
        <taxon>Octopodidae</taxon>
        <taxon>Octopus</taxon>
    </lineage>
</organism>
<protein>
    <submittedName>
        <fullName evidence="1">Uncharacterized protein</fullName>
    </submittedName>
</protein>
<dbReference type="OrthoDB" id="5961629at2759"/>
<sequence length="177" mass="19968">MKCNGSEVTSCPGAEPACRLTVSMSGITLKFERSCSTYRKCLDLMRNNSQTCNIWTDGTSCAGCCVGNLCNKNDFIGWTNSFEFYMIFEKLNKSKISENTSISIEYELSNLTGTTFSVEYCGSEDGKNIFTIYCNVVRDITKEKLLLDIYQVLNTSQTLYDLKIQQQNVELIDGSRY</sequence>